<gene>
    <name evidence="1" type="ORF">SCC82B_00035</name>
</gene>
<accession>A0A2U8RLC5</accession>
<name>A0A2U8RLC5_9STAP</name>
<proteinExistence type="predicted"/>
<evidence type="ECO:0000313" key="1">
    <source>
        <dbReference type="EMBL" id="AWM30175.1"/>
    </source>
</evidence>
<protein>
    <submittedName>
        <fullName evidence="1">Uncharacterized protein</fullName>
    </submittedName>
</protein>
<sequence length="36" mass="4276">MLTISLVINFRNEVSFNHIINWSSDAAYEIEKIFFI</sequence>
<dbReference type="EMBL" id="MH155596">
    <property type="protein sequence ID" value="AWM30175.1"/>
    <property type="molecule type" value="Genomic_DNA"/>
</dbReference>
<organism evidence="1">
    <name type="scientific">Staphylococcus caeli</name>
    <dbReference type="NCBI Taxonomy" id="2201815"/>
    <lineage>
        <taxon>Bacteria</taxon>
        <taxon>Bacillati</taxon>
        <taxon>Bacillota</taxon>
        <taxon>Bacilli</taxon>
        <taxon>Bacillales</taxon>
        <taxon>Staphylococcaceae</taxon>
        <taxon>Staphylococcus</taxon>
    </lineage>
</organism>
<reference evidence="1" key="1">
    <citation type="submission" date="2018-03" db="EMBL/GenBank/DDBJ databases">
        <title>A novel mecC allotype, mecC3, in a new Staphylococcus species, Staphylococcus caeli.</title>
        <authorList>
            <person name="MacFadyen A.C."/>
            <person name="Harrison E.M."/>
            <person name="Morgan F.J.E."/>
            <person name="Parkhill J."/>
            <person name="Holmes M.A."/>
            <person name="Paterson G.K."/>
        </authorList>
    </citation>
    <scope>NUCLEOTIDE SEQUENCE</scope>
    <source>
        <strain evidence="1">82B</strain>
    </source>
</reference>
<dbReference type="AlphaFoldDB" id="A0A2U8RLC5"/>